<dbReference type="InterPro" id="IPR011206">
    <property type="entry name" value="Citrate_lyase_beta/mcl1/mcl2"/>
</dbReference>
<keyword evidence="2" id="KW-0479">Metal-binding</keyword>
<dbReference type="RefSeq" id="WP_030284553.1">
    <property type="nucleotide sequence ID" value="NZ_JBEZVI010000006.1"/>
</dbReference>
<dbReference type="PANTHER" id="PTHR32308:SF10">
    <property type="entry name" value="CITRATE LYASE SUBUNIT BETA"/>
    <property type="match status" value="1"/>
</dbReference>
<accession>A0ABV2YXH3</accession>
<name>A0ABV2YXH3_9ACTN</name>
<dbReference type="EMBL" id="JBEZVI010000006">
    <property type="protein sequence ID" value="MEU3710443.1"/>
    <property type="molecule type" value="Genomic_DNA"/>
</dbReference>
<comment type="caution">
    <text evidence="5">The sequence shown here is derived from an EMBL/GenBank/DDBJ whole genome shotgun (WGS) entry which is preliminary data.</text>
</comment>
<gene>
    <name evidence="5" type="ORF">AB0E61_10100</name>
</gene>
<evidence type="ECO:0000256" key="3">
    <source>
        <dbReference type="ARBA" id="ARBA00022842"/>
    </source>
</evidence>
<evidence type="ECO:0000256" key="2">
    <source>
        <dbReference type="ARBA" id="ARBA00022723"/>
    </source>
</evidence>
<dbReference type="GO" id="GO:0016829">
    <property type="term" value="F:lyase activity"/>
    <property type="evidence" value="ECO:0007669"/>
    <property type="project" value="UniProtKB-KW"/>
</dbReference>
<evidence type="ECO:0000256" key="1">
    <source>
        <dbReference type="ARBA" id="ARBA00001946"/>
    </source>
</evidence>
<dbReference type="Pfam" id="PF03328">
    <property type="entry name" value="HpcH_HpaI"/>
    <property type="match status" value="1"/>
</dbReference>
<dbReference type="InterPro" id="IPR005000">
    <property type="entry name" value="Aldolase/citrate-lyase_domain"/>
</dbReference>
<keyword evidence="5" id="KW-0456">Lyase</keyword>
<dbReference type="PIRSF" id="PIRSF015582">
    <property type="entry name" value="Cit_lyase_B"/>
    <property type="match status" value="1"/>
</dbReference>
<dbReference type="Gene3D" id="3.20.20.60">
    <property type="entry name" value="Phosphoenolpyruvate-binding domains"/>
    <property type="match status" value="1"/>
</dbReference>
<organism evidence="5 6">
    <name type="scientific">Streptomyces catenulae</name>
    <dbReference type="NCBI Taxonomy" id="66875"/>
    <lineage>
        <taxon>Bacteria</taxon>
        <taxon>Bacillati</taxon>
        <taxon>Actinomycetota</taxon>
        <taxon>Actinomycetes</taxon>
        <taxon>Kitasatosporales</taxon>
        <taxon>Streptomycetaceae</taxon>
        <taxon>Streptomyces</taxon>
    </lineage>
</organism>
<protein>
    <submittedName>
        <fullName evidence="5">CoA ester lyase</fullName>
    </submittedName>
</protein>
<evidence type="ECO:0000313" key="6">
    <source>
        <dbReference type="Proteomes" id="UP001550853"/>
    </source>
</evidence>
<comment type="cofactor">
    <cofactor evidence="1">
        <name>Mg(2+)</name>
        <dbReference type="ChEBI" id="CHEBI:18420"/>
    </cofactor>
</comment>
<dbReference type="InterPro" id="IPR015813">
    <property type="entry name" value="Pyrv/PenolPyrv_kinase-like_dom"/>
</dbReference>
<dbReference type="SUPFAM" id="SSF51621">
    <property type="entry name" value="Phosphoenolpyruvate/pyruvate domain"/>
    <property type="match status" value="1"/>
</dbReference>
<proteinExistence type="predicted"/>
<evidence type="ECO:0000313" key="5">
    <source>
        <dbReference type="EMBL" id="MEU3710443.1"/>
    </source>
</evidence>
<dbReference type="Proteomes" id="UP001550853">
    <property type="component" value="Unassembled WGS sequence"/>
</dbReference>
<sequence>MTGPALRPRRSVLYMPGANERALEKAKSIPADALILDLEDAVAPDAKAAARERVAAAAASGAYGHREVTIRVNGPGTAWHADDLRAAAAAGPDAVVVPKVESAATVREVERALEAAGAPDHTAVWAMLETPRAMLDAREVAAAGERLSVLVMGTNDLAKELHAEHVPGRAPLLTGLSLALLAARESGRVILDGVFNDVKDLAGFEAECVQGRQLGFDGKTLIHPAQVAPCNEVFAPSEAQIERSRRIIEAFDEAAREGRGVVTVDGRMIENLHVEDARRILALAEAVAGR</sequence>
<reference evidence="5 6" key="1">
    <citation type="submission" date="2024-06" db="EMBL/GenBank/DDBJ databases">
        <title>The Natural Products Discovery Center: Release of the First 8490 Sequenced Strains for Exploring Actinobacteria Biosynthetic Diversity.</title>
        <authorList>
            <person name="Kalkreuter E."/>
            <person name="Kautsar S.A."/>
            <person name="Yang D."/>
            <person name="Bader C.D."/>
            <person name="Teijaro C.N."/>
            <person name="Fluegel L."/>
            <person name="Davis C.M."/>
            <person name="Simpson J.R."/>
            <person name="Lauterbach L."/>
            <person name="Steele A.D."/>
            <person name="Gui C."/>
            <person name="Meng S."/>
            <person name="Li G."/>
            <person name="Viehrig K."/>
            <person name="Ye F."/>
            <person name="Su P."/>
            <person name="Kiefer A.F."/>
            <person name="Nichols A."/>
            <person name="Cepeda A.J."/>
            <person name="Yan W."/>
            <person name="Fan B."/>
            <person name="Jiang Y."/>
            <person name="Adhikari A."/>
            <person name="Zheng C.-J."/>
            <person name="Schuster L."/>
            <person name="Cowan T.M."/>
            <person name="Smanski M.J."/>
            <person name="Chevrette M.G."/>
            <person name="De Carvalho L.P.S."/>
            <person name="Shen B."/>
        </authorList>
    </citation>
    <scope>NUCLEOTIDE SEQUENCE [LARGE SCALE GENOMIC DNA]</scope>
    <source>
        <strain evidence="5 6">NPDC033039</strain>
    </source>
</reference>
<feature type="domain" description="HpcH/HpaI aldolase/citrate lyase" evidence="4">
    <location>
        <begin position="10"/>
        <end position="224"/>
    </location>
</feature>
<dbReference type="PANTHER" id="PTHR32308">
    <property type="entry name" value="LYASE BETA SUBUNIT, PUTATIVE (AFU_ORTHOLOGUE AFUA_4G13030)-RELATED"/>
    <property type="match status" value="1"/>
</dbReference>
<evidence type="ECO:0000259" key="4">
    <source>
        <dbReference type="Pfam" id="PF03328"/>
    </source>
</evidence>
<keyword evidence="6" id="KW-1185">Reference proteome</keyword>
<dbReference type="InterPro" id="IPR040442">
    <property type="entry name" value="Pyrv_kinase-like_dom_sf"/>
</dbReference>
<keyword evidence="3" id="KW-0460">Magnesium</keyword>